<sequence>MHDRAAVNTYGCLPGVPVLGARSRTPEGAAGSVTTLPLGVVDDCMRDTSREWVFAERPEGEPDMDSFELRERDVPEPRHGELLVRVRYLSVDPYMRGRMRDSDSYADPWTVGEPLSGGVVGEVVESESDAYEAGDLVSGNGTWADYSLLDAANVAPVDPSVADLPAYLGVLGMPGRTAYFGLLEVGAPKPGDTVVVSGAAGAVGSVVGQIAKHNGCRVVGFAGSEEKVDWLTEDLGFDAGINYKQVDDYSAALDDAAPDGVDVYFDNVGGPISDAVFTKLNVDARVAVCGQIAHYNNEDVPTGPRKLPQLIAPRAKVQGLLVGDFATRFGEASEQLGQWVAAGDIEHRETVVSGLENAPDAFLGLFSGDNIGKQVVGVSE</sequence>
<dbReference type="CDD" id="cd05288">
    <property type="entry name" value="PGDH"/>
    <property type="match status" value="1"/>
</dbReference>
<dbReference type="SUPFAM" id="SSF51735">
    <property type="entry name" value="NAD(P)-binding Rossmann-fold domains"/>
    <property type="match status" value="1"/>
</dbReference>
<dbReference type="InterPro" id="IPR013149">
    <property type="entry name" value="ADH-like_C"/>
</dbReference>
<protein>
    <submittedName>
        <fullName evidence="3">Quinone oxidoreductase</fullName>
    </submittedName>
</protein>
<dbReference type="FunFam" id="3.40.50.720:FF:000121">
    <property type="entry name" value="Prostaglandin reductase 2"/>
    <property type="match status" value="1"/>
</dbReference>
<dbReference type="HOGENOM" id="CLU_026673_29_2_2"/>
<dbReference type="SUPFAM" id="SSF50129">
    <property type="entry name" value="GroES-like"/>
    <property type="match status" value="1"/>
</dbReference>
<proteinExistence type="predicted"/>
<dbReference type="Proteomes" id="UP000000554">
    <property type="component" value="Chromosome"/>
</dbReference>
<dbReference type="InterPro" id="IPR045010">
    <property type="entry name" value="MDR_fam"/>
</dbReference>
<dbReference type="AlphaFoldDB" id="Q9HR85"/>
<dbReference type="Gene3D" id="3.90.180.10">
    <property type="entry name" value="Medium-chain alcohol dehydrogenases, catalytic domain"/>
    <property type="match status" value="1"/>
</dbReference>
<gene>
    <name evidence="3" type="primary">yfmJ</name>
    <name evidence="3" type="ordered locus">VNG_0815G</name>
</gene>
<accession>Q9HR85</accession>
<dbReference type="PaxDb" id="64091-VNG_0815G"/>
<dbReference type="GO" id="GO:0016628">
    <property type="term" value="F:oxidoreductase activity, acting on the CH-CH group of donors, NAD or NADP as acceptor"/>
    <property type="evidence" value="ECO:0007669"/>
    <property type="project" value="InterPro"/>
</dbReference>
<dbReference type="Gene3D" id="3.40.50.720">
    <property type="entry name" value="NAD(P)-binding Rossmann-like Domain"/>
    <property type="match status" value="1"/>
</dbReference>
<organism evidence="3 4">
    <name type="scientific">Halobacterium salinarum (strain ATCC 700922 / JCM 11081 / NRC-1)</name>
    <name type="common">Halobacterium halobium</name>
    <dbReference type="NCBI Taxonomy" id="64091"/>
    <lineage>
        <taxon>Archaea</taxon>
        <taxon>Methanobacteriati</taxon>
        <taxon>Methanobacteriota</taxon>
        <taxon>Stenosarchaea group</taxon>
        <taxon>Halobacteria</taxon>
        <taxon>Halobacteriales</taxon>
        <taxon>Halobacteriaceae</taxon>
        <taxon>Halobacterium</taxon>
        <taxon>Halobacterium salinarum NRC-34001</taxon>
    </lineage>
</organism>
<name>Q9HR85_HALSA</name>
<dbReference type="InterPro" id="IPR036291">
    <property type="entry name" value="NAD(P)-bd_dom_sf"/>
</dbReference>
<dbReference type="SMART" id="SM00829">
    <property type="entry name" value="PKS_ER"/>
    <property type="match status" value="1"/>
</dbReference>
<dbReference type="STRING" id="64091.VNG_0815G"/>
<dbReference type="InterPro" id="IPR011032">
    <property type="entry name" value="GroES-like_sf"/>
</dbReference>
<keyword evidence="4" id="KW-1185">Reference proteome</keyword>
<dbReference type="PANTHER" id="PTHR43205:SF7">
    <property type="entry name" value="PROSTAGLANDIN REDUCTASE 1"/>
    <property type="match status" value="1"/>
</dbReference>
<dbReference type="KEGG" id="hal:VNG_0815G"/>
<reference evidence="3 4" key="1">
    <citation type="journal article" date="2000" name="Proc. Natl. Acad. Sci. U.S.A.">
        <title>Genome sequence of Halobacterium species NRC-1.</title>
        <authorList>
            <person name="Ng W.V."/>
            <person name="Kennedy S.P."/>
            <person name="Mahairas G.G."/>
            <person name="Berquist B."/>
            <person name="Pan M."/>
            <person name="Shukla H.D."/>
            <person name="Lasky S.R."/>
            <person name="Baliga N.S."/>
            <person name="Thorsson V."/>
            <person name="Sbrogna J."/>
            <person name="Swartzell S."/>
            <person name="Weir D."/>
            <person name="Hall J."/>
            <person name="Dahl T.A."/>
            <person name="Welti R."/>
            <person name="Goo Y.A."/>
            <person name="Leithauser B."/>
            <person name="Keller K."/>
            <person name="Cruz R."/>
            <person name="Danson M.J."/>
            <person name="Hough D.W."/>
            <person name="Maddocks D.G."/>
            <person name="Jablonski P.E."/>
            <person name="Krebs M.P."/>
            <person name="Angevine C.M."/>
            <person name="Dale H."/>
            <person name="Isenbarger T.A."/>
            <person name="Peck R.F."/>
            <person name="Pohlschroder M."/>
            <person name="Spudich J.L."/>
            <person name="Jung K.W."/>
            <person name="Alam M."/>
            <person name="Freitas T."/>
            <person name="Hou S."/>
            <person name="Daniels C.J."/>
            <person name="Dennis P.P."/>
            <person name="Omer A.D."/>
            <person name="Ebhardt H."/>
            <person name="Lowe T.M."/>
            <person name="Liang P."/>
            <person name="Riley M."/>
            <person name="Hood L."/>
            <person name="DasSarma S."/>
        </authorList>
    </citation>
    <scope>NUCLEOTIDE SEQUENCE [LARGE SCALE GENOMIC DNA]</scope>
    <source>
        <strain evidence="4">ATCC 700922 / JCM 11081 / NRC-1</strain>
    </source>
</reference>
<dbReference type="PATRIC" id="fig|64091.14.peg.626"/>
<feature type="domain" description="Enoyl reductase (ER)" evidence="2">
    <location>
        <begin position="62"/>
        <end position="376"/>
    </location>
</feature>
<dbReference type="PIR" id="E84238">
    <property type="entry name" value="E84238"/>
</dbReference>
<dbReference type="Pfam" id="PF16884">
    <property type="entry name" value="ADH_N_2"/>
    <property type="match status" value="1"/>
</dbReference>
<evidence type="ECO:0000259" key="2">
    <source>
        <dbReference type="SMART" id="SM00829"/>
    </source>
</evidence>
<dbReference type="EMBL" id="AE004437">
    <property type="protein sequence ID" value="AAG19273.1"/>
    <property type="molecule type" value="Genomic_DNA"/>
</dbReference>
<dbReference type="InParanoid" id="Q9HR85"/>
<dbReference type="Pfam" id="PF00107">
    <property type="entry name" value="ADH_zinc_N"/>
    <property type="match status" value="1"/>
</dbReference>
<dbReference type="InterPro" id="IPR020843">
    <property type="entry name" value="ER"/>
</dbReference>
<evidence type="ECO:0000313" key="3">
    <source>
        <dbReference type="EMBL" id="AAG19273.1"/>
    </source>
</evidence>
<dbReference type="PANTHER" id="PTHR43205">
    <property type="entry name" value="PROSTAGLANDIN REDUCTASE"/>
    <property type="match status" value="1"/>
</dbReference>
<keyword evidence="1" id="KW-0560">Oxidoreductase</keyword>
<evidence type="ECO:0000313" key="4">
    <source>
        <dbReference type="Proteomes" id="UP000000554"/>
    </source>
</evidence>
<evidence type="ECO:0000256" key="1">
    <source>
        <dbReference type="ARBA" id="ARBA00023002"/>
    </source>
</evidence>
<dbReference type="InterPro" id="IPR041694">
    <property type="entry name" value="ADH_N_2"/>
</dbReference>